<organism evidence="2 3">
    <name type="scientific">Corynebacterium sanguinis</name>
    <dbReference type="NCBI Taxonomy" id="2594913"/>
    <lineage>
        <taxon>Bacteria</taxon>
        <taxon>Bacillati</taxon>
        <taxon>Actinomycetota</taxon>
        <taxon>Actinomycetes</taxon>
        <taxon>Mycobacteriales</taxon>
        <taxon>Corynebacteriaceae</taxon>
        <taxon>Corynebacterium</taxon>
    </lineage>
</organism>
<dbReference type="InterPro" id="IPR050266">
    <property type="entry name" value="AB_hydrolase_sf"/>
</dbReference>
<reference evidence="2 3" key="1">
    <citation type="submission" date="2018-12" db="EMBL/GenBank/DDBJ databases">
        <title>Corynebacterium sanguinis sp. nov., a clinically-associated and environmental corynebacterium.</title>
        <authorList>
            <person name="Gonzales-Siles L."/>
            <person name="Jaen-Luchoro D."/>
            <person name="Cardew S."/>
            <person name="Inganas E."/>
            <person name="Ohlen M."/>
            <person name="Jensie-Markopolous S."/>
            <person name="Pinyeiro-Iglesias B."/>
            <person name="Molin K."/>
            <person name="Skovbjerg S."/>
            <person name="Svensson-Stadler L."/>
            <person name="Funke G."/>
            <person name="Moore E.R.B."/>
        </authorList>
    </citation>
    <scope>NUCLEOTIDE SEQUENCE [LARGE SCALE GENOMIC DNA]</scope>
    <source>
        <strain evidence="2 3">58734</strain>
    </source>
</reference>
<dbReference type="AlphaFoldDB" id="A0A6C1TZ22"/>
<protein>
    <submittedName>
        <fullName evidence="2">Alpha/beta hydrolase</fullName>
    </submittedName>
</protein>
<evidence type="ECO:0000313" key="3">
    <source>
        <dbReference type="Proteomes" id="UP000336646"/>
    </source>
</evidence>
<dbReference type="Gene3D" id="3.40.50.1820">
    <property type="entry name" value="alpha/beta hydrolase"/>
    <property type="match status" value="1"/>
</dbReference>
<dbReference type="GO" id="GO:0016787">
    <property type="term" value="F:hydrolase activity"/>
    <property type="evidence" value="ECO:0007669"/>
    <property type="project" value="UniProtKB-KW"/>
</dbReference>
<comment type="caution">
    <text evidence="2">The sequence shown here is derived from an EMBL/GenBank/DDBJ whole genome shotgun (WGS) entry which is preliminary data.</text>
</comment>
<dbReference type="SUPFAM" id="SSF53474">
    <property type="entry name" value="alpha/beta-Hydrolases"/>
    <property type="match status" value="1"/>
</dbReference>
<proteinExistence type="predicted"/>
<dbReference type="PANTHER" id="PTHR43798:SF33">
    <property type="entry name" value="HYDROLASE, PUTATIVE (AFU_ORTHOLOGUE AFUA_2G14860)-RELATED"/>
    <property type="match status" value="1"/>
</dbReference>
<evidence type="ECO:0000313" key="2">
    <source>
        <dbReference type="EMBL" id="TVS29833.1"/>
    </source>
</evidence>
<name>A0A6C1TZ22_9CORY</name>
<feature type="domain" description="AB hydrolase-1" evidence="1">
    <location>
        <begin position="56"/>
        <end position="302"/>
    </location>
</feature>
<keyword evidence="2" id="KW-0378">Hydrolase</keyword>
<dbReference type="GO" id="GO:0016020">
    <property type="term" value="C:membrane"/>
    <property type="evidence" value="ECO:0007669"/>
    <property type="project" value="TreeGrafter"/>
</dbReference>
<dbReference type="Pfam" id="PF12697">
    <property type="entry name" value="Abhydrolase_6"/>
    <property type="match status" value="1"/>
</dbReference>
<gene>
    <name evidence="2" type="ORF">EKI59_02630</name>
</gene>
<dbReference type="Proteomes" id="UP000336646">
    <property type="component" value="Unassembled WGS sequence"/>
</dbReference>
<sequence>MHQRFAAARTLLASRHRLHCGISHIGLQYDRTGTVENGDVNVRYYDRGPEDAELTVLYVHGFNISSESFYMQVAELDALPVRQVLLDYRGHGRTTFVHPEQCTIDDAADDVYAVVERLGLRGPLIIVGHSLGGPVTLSLMRRYNLNVAGSVQISSTVEPFAVQGLPQILAGPMGDVLEGVLDHTPGFAEGIRKAVTSMIAPFLALGFYFRPMDFDLVRFHADMIQKTPLATYAGFFDDLLEHSELDAAAVLADIPGYILVGERDTVAPVSQSERLHDIWPRAHVQVLPESGHMPPLDAPGAVSTAIIRLVDRLLS</sequence>
<accession>A0A6C1TZ22</accession>
<dbReference type="PANTHER" id="PTHR43798">
    <property type="entry name" value="MONOACYLGLYCEROL LIPASE"/>
    <property type="match status" value="1"/>
</dbReference>
<dbReference type="RefSeq" id="WP_144772603.1">
    <property type="nucleotide sequence ID" value="NZ_JALXKN010000001.1"/>
</dbReference>
<evidence type="ECO:0000259" key="1">
    <source>
        <dbReference type="Pfam" id="PF12697"/>
    </source>
</evidence>
<dbReference type="OrthoDB" id="5422338at2"/>
<dbReference type="InterPro" id="IPR000073">
    <property type="entry name" value="AB_hydrolase_1"/>
</dbReference>
<dbReference type="EMBL" id="RXIR01000003">
    <property type="protein sequence ID" value="TVS29833.1"/>
    <property type="molecule type" value="Genomic_DNA"/>
</dbReference>
<dbReference type="InterPro" id="IPR029058">
    <property type="entry name" value="AB_hydrolase_fold"/>
</dbReference>